<evidence type="ECO:0000313" key="2">
    <source>
        <dbReference type="EMBL" id="KAK3386660.1"/>
    </source>
</evidence>
<evidence type="ECO:0000313" key="3">
    <source>
        <dbReference type="Proteomes" id="UP001285441"/>
    </source>
</evidence>
<feature type="compositionally biased region" description="Polar residues" evidence="1">
    <location>
        <begin position="60"/>
        <end position="82"/>
    </location>
</feature>
<organism evidence="2 3">
    <name type="scientific">Podospora didyma</name>
    <dbReference type="NCBI Taxonomy" id="330526"/>
    <lineage>
        <taxon>Eukaryota</taxon>
        <taxon>Fungi</taxon>
        <taxon>Dikarya</taxon>
        <taxon>Ascomycota</taxon>
        <taxon>Pezizomycotina</taxon>
        <taxon>Sordariomycetes</taxon>
        <taxon>Sordariomycetidae</taxon>
        <taxon>Sordariales</taxon>
        <taxon>Podosporaceae</taxon>
        <taxon>Podospora</taxon>
    </lineage>
</organism>
<protein>
    <submittedName>
        <fullName evidence="2">Uncharacterized protein</fullName>
    </submittedName>
</protein>
<proteinExistence type="predicted"/>
<reference evidence="2" key="2">
    <citation type="submission" date="2023-06" db="EMBL/GenBank/DDBJ databases">
        <authorList>
            <consortium name="Lawrence Berkeley National Laboratory"/>
            <person name="Haridas S."/>
            <person name="Hensen N."/>
            <person name="Bonometti L."/>
            <person name="Westerberg I."/>
            <person name="Brannstrom I.O."/>
            <person name="Guillou S."/>
            <person name="Cros-Aarteil S."/>
            <person name="Calhoun S."/>
            <person name="Kuo A."/>
            <person name="Mondo S."/>
            <person name="Pangilinan J."/>
            <person name="Riley R."/>
            <person name="LaButti K."/>
            <person name="Andreopoulos B."/>
            <person name="Lipzen A."/>
            <person name="Chen C."/>
            <person name="Yanf M."/>
            <person name="Daum C."/>
            <person name="Ng V."/>
            <person name="Clum A."/>
            <person name="Steindorff A."/>
            <person name="Ohm R."/>
            <person name="Martin F."/>
            <person name="Silar P."/>
            <person name="Natvig D."/>
            <person name="Lalanne C."/>
            <person name="Gautier V."/>
            <person name="Ament-velasquez S.L."/>
            <person name="Kruys A."/>
            <person name="Hutchinson M.I."/>
            <person name="Powell A.J."/>
            <person name="Barry K."/>
            <person name="Miller A.N."/>
            <person name="Grigoriev I.V."/>
            <person name="Debuchy R."/>
            <person name="Gladieux P."/>
            <person name="Thoren M.H."/>
            <person name="Johannesson H."/>
        </authorList>
    </citation>
    <scope>NUCLEOTIDE SEQUENCE</scope>
    <source>
        <strain evidence="2">CBS 232.78</strain>
    </source>
</reference>
<evidence type="ECO:0000256" key="1">
    <source>
        <dbReference type="SAM" id="MobiDB-lite"/>
    </source>
</evidence>
<accession>A0AAE0NS71</accession>
<name>A0AAE0NS71_9PEZI</name>
<dbReference type="EMBL" id="JAULSW010000003">
    <property type="protein sequence ID" value="KAK3386660.1"/>
    <property type="molecule type" value="Genomic_DNA"/>
</dbReference>
<keyword evidence="3" id="KW-1185">Reference proteome</keyword>
<feature type="region of interest" description="Disordered" evidence="1">
    <location>
        <begin position="53"/>
        <end position="125"/>
    </location>
</feature>
<gene>
    <name evidence="2" type="ORF">B0H63DRAFT_139446</name>
</gene>
<comment type="caution">
    <text evidence="2">The sequence shown here is derived from an EMBL/GenBank/DDBJ whole genome shotgun (WGS) entry which is preliminary data.</text>
</comment>
<dbReference type="Proteomes" id="UP001285441">
    <property type="component" value="Unassembled WGS sequence"/>
</dbReference>
<feature type="compositionally biased region" description="Basic and acidic residues" evidence="1">
    <location>
        <begin position="9"/>
        <end position="23"/>
    </location>
</feature>
<reference evidence="2" key="1">
    <citation type="journal article" date="2023" name="Mol. Phylogenet. Evol.">
        <title>Genome-scale phylogeny and comparative genomics of the fungal order Sordariales.</title>
        <authorList>
            <person name="Hensen N."/>
            <person name="Bonometti L."/>
            <person name="Westerberg I."/>
            <person name="Brannstrom I.O."/>
            <person name="Guillou S."/>
            <person name="Cros-Aarteil S."/>
            <person name="Calhoun S."/>
            <person name="Haridas S."/>
            <person name="Kuo A."/>
            <person name="Mondo S."/>
            <person name="Pangilinan J."/>
            <person name="Riley R."/>
            <person name="LaButti K."/>
            <person name="Andreopoulos B."/>
            <person name="Lipzen A."/>
            <person name="Chen C."/>
            <person name="Yan M."/>
            <person name="Daum C."/>
            <person name="Ng V."/>
            <person name="Clum A."/>
            <person name="Steindorff A."/>
            <person name="Ohm R.A."/>
            <person name="Martin F."/>
            <person name="Silar P."/>
            <person name="Natvig D.O."/>
            <person name="Lalanne C."/>
            <person name="Gautier V."/>
            <person name="Ament-Velasquez S.L."/>
            <person name="Kruys A."/>
            <person name="Hutchinson M.I."/>
            <person name="Powell A.J."/>
            <person name="Barry K."/>
            <person name="Miller A.N."/>
            <person name="Grigoriev I.V."/>
            <person name="Debuchy R."/>
            <person name="Gladieux P."/>
            <person name="Hiltunen Thoren M."/>
            <person name="Johannesson H."/>
        </authorList>
    </citation>
    <scope>NUCLEOTIDE SEQUENCE</scope>
    <source>
        <strain evidence="2">CBS 232.78</strain>
    </source>
</reference>
<dbReference type="AlphaFoldDB" id="A0AAE0NS71"/>
<feature type="region of interest" description="Disordered" evidence="1">
    <location>
        <begin position="1"/>
        <end position="34"/>
    </location>
</feature>
<sequence>MEYLSSLHPEVKMEFQTQPEEKTSVTSETAPLIEPVDCADDADLFMVPLKRRSAVPLAGQAQSPYTQSPFANLNMKRSPQLTSAETEESSSRQRSSRLHDSPPQQHGSPVISPPSSVYGDAPDITVEQAPPAEGAVEGEATAPPIPALSAARLAKKNKQQLQLQQAGGQGQEQQRKFLAPPIEDDWAIPDSPRERLSQVRATPDSAYDRARNMEIHRSEWKHVVYRFPVKGKGHWVVDCDLTESSHARLSDVARRSSDGFEWNGDYELANIYRVLSLVHKKLMEEMRVERQKAGG</sequence>